<keyword evidence="2" id="KW-1133">Transmembrane helix</keyword>
<keyword evidence="2" id="KW-0472">Membrane</keyword>
<dbReference type="AlphaFoldDB" id="A0AAN9L8A3"/>
<feature type="region of interest" description="Disordered" evidence="1">
    <location>
        <begin position="1"/>
        <end position="21"/>
    </location>
</feature>
<evidence type="ECO:0000313" key="4">
    <source>
        <dbReference type="Proteomes" id="UP001367508"/>
    </source>
</evidence>
<keyword evidence="2" id="KW-0812">Transmembrane</keyword>
<name>A0AAN9L8A3_CANGL</name>
<evidence type="ECO:0000256" key="1">
    <source>
        <dbReference type="SAM" id="MobiDB-lite"/>
    </source>
</evidence>
<feature type="compositionally biased region" description="Polar residues" evidence="1">
    <location>
        <begin position="9"/>
        <end position="21"/>
    </location>
</feature>
<keyword evidence="4" id="KW-1185">Reference proteome</keyword>
<comment type="caution">
    <text evidence="3">The sequence shown here is derived from an EMBL/GenBank/DDBJ whole genome shotgun (WGS) entry which is preliminary data.</text>
</comment>
<protein>
    <submittedName>
        <fullName evidence="3">Uncharacterized protein</fullName>
    </submittedName>
</protein>
<evidence type="ECO:0000256" key="2">
    <source>
        <dbReference type="SAM" id="Phobius"/>
    </source>
</evidence>
<dbReference type="EMBL" id="JAYMYQ010000005">
    <property type="protein sequence ID" value="KAK7328568.1"/>
    <property type="molecule type" value="Genomic_DNA"/>
</dbReference>
<proteinExistence type="predicted"/>
<organism evidence="3 4">
    <name type="scientific">Canavalia gladiata</name>
    <name type="common">Sword bean</name>
    <name type="synonym">Dolichos gladiatus</name>
    <dbReference type="NCBI Taxonomy" id="3824"/>
    <lineage>
        <taxon>Eukaryota</taxon>
        <taxon>Viridiplantae</taxon>
        <taxon>Streptophyta</taxon>
        <taxon>Embryophyta</taxon>
        <taxon>Tracheophyta</taxon>
        <taxon>Spermatophyta</taxon>
        <taxon>Magnoliopsida</taxon>
        <taxon>eudicotyledons</taxon>
        <taxon>Gunneridae</taxon>
        <taxon>Pentapetalae</taxon>
        <taxon>rosids</taxon>
        <taxon>fabids</taxon>
        <taxon>Fabales</taxon>
        <taxon>Fabaceae</taxon>
        <taxon>Papilionoideae</taxon>
        <taxon>50 kb inversion clade</taxon>
        <taxon>NPAAA clade</taxon>
        <taxon>indigoferoid/millettioid clade</taxon>
        <taxon>Phaseoleae</taxon>
        <taxon>Canavalia</taxon>
    </lineage>
</organism>
<dbReference type="Proteomes" id="UP001367508">
    <property type="component" value="Unassembled WGS sequence"/>
</dbReference>
<sequence length="109" mass="11932">MGQERFVKHSNSNQRSGHAMNSSVMGTECSLILNEQCVLSKATQLSLDRHNSPLLRCSYAESLPLLVLRRMRVSASTFVLSAMGLSSPIVLSLSRVLFLAISSCTLPFC</sequence>
<accession>A0AAN9L8A3</accession>
<evidence type="ECO:0000313" key="3">
    <source>
        <dbReference type="EMBL" id="KAK7328568.1"/>
    </source>
</evidence>
<gene>
    <name evidence="3" type="ORF">VNO77_22680</name>
</gene>
<reference evidence="3 4" key="1">
    <citation type="submission" date="2024-01" db="EMBL/GenBank/DDBJ databases">
        <title>The genomes of 5 underutilized Papilionoideae crops provide insights into root nodulation and disease resistanc.</title>
        <authorList>
            <person name="Jiang F."/>
        </authorList>
    </citation>
    <scope>NUCLEOTIDE SEQUENCE [LARGE SCALE GENOMIC DNA]</scope>
    <source>
        <strain evidence="3">LVBAO_FW01</strain>
        <tissue evidence="3">Leaves</tissue>
    </source>
</reference>
<feature type="transmembrane region" description="Helical" evidence="2">
    <location>
        <begin position="78"/>
        <end position="101"/>
    </location>
</feature>